<dbReference type="PANTHER" id="PTHR43080:SF2">
    <property type="entry name" value="CBS DOMAIN-CONTAINING PROTEIN"/>
    <property type="match status" value="1"/>
</dbReference>
<evidence type="ECO:0000256" key="2">
    <source>
        <dbReference type="PROSITE-ProRule" id="PRU00703"/>
    </source>
</evidence>
<dbReference type="Proteomes" id="UP001156666">
    <property type="component" value="Unassembled WGS sequence"/>
</dbReference>
<accession>A0AA37SNS3</accession>
<dbReference type="SUPFAM" id="SSF54631">
    <property type="entry name" value="CBS-domain pair"/>
    <property type="match status" value="1"/>
</dbReference>
<keyword evidence="1 2" id="KW-0129">CBS domain</keyword>
<sequence>MNLLAPVSSIMAKNLITISPEDSIKKVENLFKQHAIHHLPVELDGKFVGIVSKSDYLYFKRGFNEINIEDKWDLFRLKSHNVKEIMTKKIAIMAPDEKINVAIEIFKENLFHAIPIVEKERLVGIVTTMDIIKHLSEDKEIYKSYKK</sequence>
<evidence type="ECO:0000313" key="4">
    <source>
        <dbReference type="EMBL" id="GLR17192.1"/>
    </source>
</evidence>
<dbReference type="AlphaFoldDB" id="A0AA37SNS3"/>
<comment type="caution">
    <text evidence="4">The sequence shown here is derived from an EMBL/GenBank/DDBJ whole genome shotgun (WGS) entry which is preliminary data.</text>
</comment>
<gene>
    <name evidence="4" type="ORF">GCM10007940_18070</name>
</gene>
<dbReference type="PANTHER" id="PTHR43080">
    <property type="entry name" value="CBS DOMAIN-CONTAINING PROTEIN CBSX3, MITOCHONDRIAL"/>
    <property type="match status" value="1"/>
</dbReference>
<dbReference type="Gene3D" id="3.10.580.10">
    <property type="entry name" value="CBS-domain"/>
    <property type="match status" value="1"/>
</dbReference>
<protein>
    <recommendedName>
        <fullName evidence="3">CBS domain-containing protein</fullName>
    </recommendedName>
</protein>
<feature type="domain" description="CBS" evidence="3">
    <location>
        <begin position="11"/>
        <end position="68"/>
    </location>
</feature>
<name>A0AA37SNS3_9BACT</name>
<reference evidence="4" key="1">
    <citation type="journal article" date="2014" name="Int. J. Syst. Evol. Microbiol.">
        <title>Complete genome sequence of Corynebacterium casei LMG S-19264T (=DSM 44701T), isolated from a smear-ripened cheese.</title>
        <authorList>
            <consortium name="US DOE Joint Genome Institute (JGI-PGF)"/>
            <person name="Walter F."/>
            <person name="Albersmeier A."/>
            <person name="Kalinowski J."/>
            <person name="Ruckert C."/>
        </authorList>
    </citation>
    <scope>NUCLEOTIDE SEQUENCE</scope>
    <source>
        <strain evidence="4">NBRC 108769</strain>
    </source>
</reference>
<evidence type="ECO:0000259" key="3">
    <source>
        <dbReference type="PROSITE" id="PS51371"/>
    </source>
</evidence>
<proteinExistence type="predicted"/>
<dbReference type="PROSITE" id="PS51371">
    <property type="entry name" value="CBS"/>
    <property type="match status" value="2"/>
</dbReference>
<dbReference type="InterPro" id="IPR051257">
    <property type="entry name" value="Diverse_CBS-Domain"/>
</dbReference>
<evidence type="ECO:0000313" key="5">
    <source>
        <dbReference type="Proteomes" id="UP001156666"/>
    </source>
</evidence>
<dbReference type="InterPro" id="IPR046342">
    <property type="entry name" value="CBS_dom_sf"/>
</dbReference>
<organism evidence="4 5">
    <name type="scientific">Portibacter lacus</name>
    <dbReference type="NCBI Taxonomy" id="1099794"/>
    <lineage>
        <taxon>Bacteria</taxon>
        <taxon>Pseudomonadati</taxon>
        <taxon>Bacteroidota</taxon>
        <taxon>Saprospiria</taxon>
        <taxon>Saprospirales</taxon>
        <taxon>Haliscomenobacteraceae</taxon>
        <taxon>Portibacter</taxon>
    </lineage>
</organism>
<dbReference type="InterPro" id="IPR000644">
    <property type="entry name" value="CBS_dom"/>
</dbReference>
<feature type="domain" description="CBS" evidence="3">
    <location>
        <begin position="86"/>
        <end position="141"/>
    </location>
</feature>
<dbReference type="RefSeq" id="WP_235293932.1">
    <property type="nucleotide sequence ID" value="NZ_BSOH01000010.1"/>
</dbReference>
<reference evidence="4" key="2">
    <citation type="submission" date="2023-01" db="EMBL/GenBank/DDBJ databases">
        <title>Draft genome sequence of Portibacter lacus strain NBRC 108769.</title>
        <authorList>
            <person name="Sun Q."/>
            <person name="Mori K."/>
        </authorList>
    </citation>
    <scope>NUCLEOTIDE SEQUENCE</scope>
    <source>
        <strain evidence="4">NBRC 108769</strain>
    </source>
</reference>
<evidence type="ECO:0000256" key="1">
    <source>
        <dbReference type="ARBA" id="ARBA00023122"/>
    </source>
</evidence>
<dbReference type="EMBL" id="BSOH01000010">
    <property type="protein sequence ID" value="GLR17192.1"/>
    <property type="molecule type" value="Genomic_DNA"/>
</dbReference>
<keyword evidence="5" id="KW-1185">Reference proteome</keyword>
<dbReference type="Pfam" id="PF00571">
    <property type="entry name" value="CBS"/>
    <property type="match status" value="2"/>
</dbReference>
<dbReference type="SMART" id="SM00116">
    <property type="entry name" value="CBS"/>
    <property type="match status" value="2"/>
</dbReference>